<sequence length="958" mass="106429">MAVGSDGDGEFVTLVVTQVVDSDGDSESRFDHEELILCTADIDYWDVRGIVHRSTVKIRAFRSRLMEESSYFRGLLGGSFSESQQEVISVEWNLETLIDVLKHVFGCPLTISCANLISLIECSLYFGIVTLLSRCKDWFIQATYCKETTLFLLPLDDVINLWKFCVEHGIDPFPELCTSFLARNFMLVASSQFLPAVPCNLLTACLLHEDLTVDSEMHLAEALVNWLDAMWNRSESCSKEVDIDCIQILKEIRVVLLPLQFAIGKRWSYYSSRFKEEGYGSISSPEFAHINSRSILESGDFSSIMIRLTEYSKVVNLSKCSQITLATFLLSLITSSCAIEHQILGILETLERGKLRLGRDYSSILRKLPFSTFRAVQLVDISKCHKLDLESAIELFSKSFPCLKTLKAAYLLNFRPFILCHLLQKCPSVSDVDLTADKCLLKQPFQNMDITPAGWMDSLPCRSVHLASTISRITLEGRNDISDTDLHHISLVCVNLRHLNIKSCISVSDSGISNFLQQCHSLSSFLVCNTRFGNSSVESLCVGSVHSAITSTGDKRSGCLAFKLSSLHIGGCKCIDNLHLLQLLVQSPSLTSLCVKDTVIDDNVLCRFSGSSLTMLNISNTTISHAALAPIILKNPNLQVLKTRGCKNLSPYESTFGKGIAPAPLSSLGLDIQESKCKLQALSLGWGLTYLTFESMKPAIVSLKKLSLGLGGSLGEEALGNLPIFCPMLESLILYFQDLSDKIMVNIIVSSRYLKVLMLCFCFGDISPKMFVHTMPYLKKLKLQRVTPWMMSDDLLILSRNCENLSELCLVGCKHLEPDSMEIIANGWPGLVSLQLEECGTMTINGTSSLFKCMALEALTLRHNGSGLRKNFVIDAATKLPMLRRLSLDSCDSCEGGFDIPESQDMVNVCIMKIARCRSPKSSFDQPVGKNRVRVHKDTLVVIRNGRTAISTVVEERL</sequence>
<reference evidence="2" key="1">
    <citation type="journal article" date="2023" name="Front. Plant Sci.">
        <title>Chromosomal-level genome assembly of Melastoma candidum provides insights into trichome evolution.</title>
        <authorList>
            <person name="Zhong Y."/>
            <person name="Wu W."/>
            <person name="Sun C."/>
            <person name="Zou P."/>
            <person name="Liu Y."/>
            <person name="Dai S."/>
            <person name="Zhou R."/>
        </authorList>
    </citation>
    <scope>NUCLEOTIDE SEQUENCE [LARGE SCALE GENOMIC DNA]</scope>
</reference>
<accession>A0ACB9QSX2</accession>
<organism evidence="1 2">
    <name type="scientific">Melastoma candidum</name>
    <dbReference type="NCBI Taxonomy" id="119954"/>
    <lineage>
        <taxon>Eukaryota</taxon>
        <taxon>Viridiplantae</taxon>
        <taxon>Streptophyta</taxon>
        <taxon>Embryophyta</taxon>
        <taxon>Tracheophyta</taxon>
        <taxon>Spermatophyta</taxon>
        <taxon>Magnoliopsida</taxon>
        <taxon>eudicotyledons</taxon>
        <taxon>Gunneridae</taxon>
        <taxon>Pentapetalae</taxon>
        <taxon>rosids</taxon>
        <taxon>malvids</taxon>
        <taxon>Myrtales</taxon>
        <taxon>Melastomataceae</taxon>
        <taxon>Melastomatoideae</taxon>
        <taxon>Melastomateae</taxon>
        <taxon>Melastoma</taxon>
    </lineage>
</organism>
<evidence type="ECO:0000313" key="1">
    <source>
        <dbReference type="EMBL" id="KAI4366758.1"/>
    </source>
</evidence>
<gene>
    <name evidence="1" type="ORF">MLD38_022593</name>
</gene>
<keyword evidence="2" id="KW-1185">Reference proteome</keyword>
<dbReference type="Proteomes" id="UP001057402">
    <property type="component" value="Chromosome 6"/>
</dbReference>
<protein>
    <submittedName>
        <fullName evidence="1">Uncharacterized protein</fullName>
    </submittedName>
</protein>
<dbReference type="EMBL" id="CM042885">
    <property type="protein sequence ID" value="KAI4366758.1"/>
    <property type="molecule type" value="Genomic_DNA"/>
</dbReference>
<proteinExistence type="predicted"/>
<evidence type="ECO:0000313" key="2">
    <source>
        <dbReference type="Proteomes" id="UP001057402"/>
    </source>
</evidence>
<name>A0ACB9QSX2_9MYRT</name>
<comment type="caution">
    <text evidence="1">The sequence shown here is derived from an EMBL/GenBank/DDBJ whole genome shotgun (WGS) entry which is preliminary data.</text>
</comment>